<dbReference type="AlphaFoldDB" id="A0A8X6H800"/>
<dbReference type="Proteomes" id="UP000887116">
    <property type="component" value="Unassembled WGS sequence"/>
</dbReference>
<evidence type="ECO:0000313" key="3">
    <source>
        <dbReference type="Proteomes" id="UP000887116"/>
    </source>
</evidence>
<organism evidence="2 3">
    <name type="scientific">Trichonephila clavata</name>
    <name type="common">Joro spider</name>
    <name type="synonym">Nephila clavata</name>
    <dbReference type="NCBI Taxonomy" id="2740835"/>
    <lineage>
        <taxon>Eukaryota</taxon>
        <taxon>Metazoa</taxon>
        <taxon>Ecdysozoa</taxon>
        <taxon>Arthropoda</taxon>
        <taxon>Chelicerata</taxon>
        <taxon>Arachnida</taxon>
        <taxon>Araneae</taxon>
        <taxon>Araneomorphae</taxon>
        <taxon>Entelegynae</taxon>
        <taxon>Araneoidea</taxon>
        <taxon>Nephilidae</taxon>
        <taxon>Trichonephila</taxon>
    </lineage>
</organism>
<gene>
    <name evidence="2" type="ORF">TNCT_23551</name>
</gene>
<sequence length="79" mass="8867">MPVKGVMLYLLEISLARECYQCDLEVVETIPVESAAKQDCVFRQDHGITNMSMSLNMGATKSFGSCIVLHNKKLWSQTQ</sequence>
<accession>A0A8X6H800</accession>
<comment type="caution">
    <text evidence="2">The sequence shown here is derived from an EMBL/GenBank/DDBJ whole genome shotgun (WGS) entry which is preliminary data.</text>
</comment>
<feature type="signal peptide" evidence="1">
    <location>
        <begin position="1"/>
        <end position="16"/>
    </location>
</feature>
<proteinExistence type="predicted"/>
<protein>
    <recommendedName>
        <fullName evidence="4">Secreted protein</fullName>
    </recommendedName>
</protein>
<reference evidence="2" key="1">
    <citation type="submission" date="2020-07" db="EMBL/GenBank/DDBJ databases">
        <title>Multicomponent nature underlies the extraordinary mechanical properties of spider dragline silk.</title>
        <authorList>
            <person name="Kono N."/>
            <person name="Nakamura H."/>
            <person name="Mori M."/>
            <person name="Yoshida Y."/>
            <person name="Ohtoshi R."/>
            <person name="Malay A.D."/>
            <person name="Moran D.A.P."/>
            <person name="Tomita M."/>
            <person name="Numata K."/>
            <person name="Arakawa K."/>
        </authorList>
    </citation>
    <scope>NUCLEOTIDE SEQUENCE</scope>
</reference>
<evidence type="ECO:0000313" key="2">
    <source>
        <dbReference type="EMBL" id="GFQ97933.1"/>
    </source>
</evidence>
<evidence type="ECO:0000256" key="1">
    <source>
        <dbReference type="SAM" id="SignalP"/>
    </source>
</evidence>
<keyword evidence="3" id="KW-1185">Reference proteome</keyword>
<dbReference type="EMBL" id="BMAO01024811">
    <property type="protein sequence ID" value="GFQ97933.1"/>
    <property type="molecule type" value="Genomic_DNA"/>
</dbReference>
<name>A0A8X6H800_TRICU</name>
<evidence type="ECO:0008006" key="4">
    <source>
        <dbReference type="Google" id="ProtNLM"/>
    </source>
</evidence>
<feature type="chain" id="PRO_5036485656" description="Secreted protein" evidence="1">
    <location>
        <begin position="17"/>
        <end position="79"/>
    </location>
</feature>
<keyword evidence="1" id="KW-0732">Signal</keyword>